<dbReference type="InterPro" id="IPR005145">
    <property type="entry name" value="Sua5_C"/>
</dbReference>
<dbReference type="PIRSF" id="PIRSF004930">
    <property type="entry name" value="Tln_factor_SUA5"/>
    <property type="match status" value="1"/>
</dbReference>
<dbReference type="NCBIfam" id="TIGR00057">
    <property type="entry name" value="L-threonylcarbamoyladenylate synthase"/>
    <property type="match status" value="1"/>
</dbReference>
<organism evidence="15 16">
    <name type="scientific">Tumebacillus lacus</name>
    <dbReference type="NCBI Taxonomy" id="2995335"/>
    <lineage>
        <taxon>Bacteria</taxon>
        <taxon>Bacillati</taxon>
        <taxon>Bacillota</taxon>
        <taxon>Bacilli</taxon>
        <taxon>Bacillales</taxon>
        <taxon>Alicyclobacillaceae</taxon>
        <taxon>Tumebacillus</taxon>
    </lineage>
</organism>
<evidence type="ECO:0000256" key="9">
    <source>
        <dbReference type="ARBA" id="ARBA00022741"/>
    </source>
</evidence>
<comment type="function">
    <text evidence="13">Required for the formation of a threonylcarbamoyl group on adenosine at position 37 (t(6)A37) in tRNAs that read codons beginning with adenine.</text>
</comment>
<dbReference type="GO" id="GO:0061710">
    <property type="term" value="F:L-threonylcarbamoyladenylate synthase"/>
    <property type="evidence" value="ECO:0007669"/>
    <property type="project" value="UniProtKB-EC"/>
</dbReference>
<proteinExistence type="inferred from homology"/>
<evidence type="ECO:0000256" key="8">
    <source>
        <dbReference type="ARBA" id="ARBA00022695"/>
    </source>
</evidence>
<dbReference type="InterPro" id="IPR010923">
    <property type="entry name" value="T(6)A37_SUA5"/>
</dbReference>
<dbReference type="InterPro" id="IPR038385">
    <property type="entry name" value="Sua5/YwlC_C"/>
</dbReference>
<dbReference type="SUPFAM" id="SSF55821">
    <property type="entry name" value="YrdC/RibB"/>
    <property type="match status" value="1"/>
</dbReference>
<comment type="catalytic activity">
    <reaction evidence="12 13">
        <text>L-threonine + hydrogencarbonate + ATP = L-threonylcarbamoyladenylate + diphosphate + H2O</text>
        <dbReference type="Rhea" id="RHEA:36407"/>
        <dbReference type="ChEBI" id="CHEBI:15377"/>
        <dbReference type="ChEBI" id="CHEBI:17544"/>
        <dbReference type="ChEBI" id="CHEBI:30616"/>
        <dbReference type="ChEBI" id="CHEBI:33019"/>
        <dbReference type="ChEBI" id="CHEBI:57926"/>
        <dbReference type="ChEBI" id="CHEBI:73682"/>
        <dbReference type="EC" id="2.7.7.87"/>
    </reaction>
</comment>
<sequence length="348" mass="36857">MVETMRFGWSEEEVERAAGLLRQGEVVAFPTETVYGLGANAFDRSAVDKIFQAKGRPSDNPLIVHIADMADVEKLVERVPAHARRLMEHFWPGPLTLVLPAKASIPANVTAGLDTVGVRMPDHETALGLIQAAGVPLAAPSANRSGRPSPTAADHVLEDLAGRIAGVVDGGPSSVGVESTVLDCTGDVPMILRPGSVTAEMLRDVIGEVSTDPALAGQGAPRSPGVKYTHYAPKGEMHLVQGARAVDVIEELAMKAIRAGLRVGILTTAEGEGQYQTLVQAAERVYVLPVGRRSDLSTVATGLYDAIRAFDRYDADVIYAETFPETGTGVAIMNRLRKAAGHRVIAAD</sequence>
<comment type="subcellular location">
    <subcellularLocation>
        <location evidence="1 13">Cytoplasm</location>
    </subcellularLocation>
</comment>
<dbReference type="PROSITE" id="PS51163">
    <property type="entry name" value="YRDC"/>
    <property type="match status" value="1"/>
</dbReference>
<keyword evidence="7 13" id="KW-0819">tRNA processing</keyword>
<evidence type="ECO:0000313" key="16">
    <source>
        <dbReference type="Proteomes" id="UP001208017"/>
    </source>
</evidence>
<evidence type="ECO:0000256" key="12">
    <source>
        <dbReference type="ARBA" id="ARBA00048366"/>
    </source>
</evidence>
<dbReference type="InterPro" id="IPR006070">
    <property type="entry name" value="Sua5-like_dom"/>
</dbReference>
<keyword evidence="6 13" id="KW-0808">Transferase</keyword>
<dbReference type="EC" id="2.7.7.87" evidence="3 13"/>
<evidence type="ECO:0000256" key="13">
    <source>
        <dbReference type="PIRNR" id="PIRNR004930"/>
    </source>
</evidence>
<comment type="caution">
    <text evidence="15">The sequence shown here is derived from an EMBL/GenBank/DDBJ whole genome shotgun (WGS) entry which is preliminary data.</text>
</comment>
<reference evidence="15 16" key="1">
    <citation type="submission" date="2022-11" db="EMBL/GenBank/DDBJ databases">
        <title>Study of microbial diversity in lake waters.</title>
        <authorList>
            <person name="Zhang J."/>
        </authorList>
    </citation>
    <scope>NUCLEOTIDE SEQUENCE [LARGE SCALE GENOMIC DNA]</scope>
    <source>
        <strain evidence="15 16">DT12</strain>
    </source>
</reference>
<evidence type="ECO:0000256" key="6">
    <source>
        <dbReference type="ARBA" id="ARBA00022679"/>
    </source>
</evidence>
<evidence type="ECO:0000256" key="10">
    <source>
        <dbReference type="ARBA" id="ARBA00022840"/>
    </source>
</evidence>
<evidence type="ECO:0000256" key="11">
    <source>
        <dbReference type="ARBA" id="ARBA00029774"/>
    </source>
</evidence>
<evidence type="ECO:0000256" key="3">
    <source>
        <dbReference type="ARBA" id="ARBA00012584"/>
    </source>
</evidence>
<keyword evidence="16" id="KW-1185">Reference proteome</keyword>
<gene>
    <name evidence="15" type="ORF">OS242_06290</name>
</gene>
<dbReference type="Pfam" id="PF01300">
    <property type="entry name" value="Sua5_yciO_yrdC"/>
    <property type="match status" value="1"/>
</dbReference>
<accession>A0ABT3WY55</accession>
<dbReference type="InterPro" id="IPR017945">
    <property type="entry name" value="DHBP_synth_RibB-like_a/b_dom"/>
</dbReference>
<name>A0ABT3WY55_9BACL</name>
<protein>
    <recommendedName>
        <fullName evidence="4 13">Threonylcarbamoyl-AMP synthase</fullName>
        <shortName evidence="13">TC-AMP synthase</shortName>
        <ecNumber evidence="3 13">2.7.7.87</ecNumber>
    </recommendedName>
    <alternativeName>
        <fullName evidence="11 13">L-threonylcarbamoyladenylate synthase</fullName>
    </alternativeName>
</protein>
<keyword evidence="5 13" id="KW-0963">Cytoplasm</keyword>
<dbReference type="InterPro" id="IPR050156">
    <property type="entry name" value="TC-AMP_synthase_SUA5"/>
</dbReference>
<dbReference type="Gene3D" id="3.40.50.11030">
    <property type="entry name" value="Threonylcarbamoyl-AMP synthase, C-terminal domain"/>
    <property type="match status" value="1"/>
</dbReference>
<evidence type="ECO:0000313" key="15">
    <source>
        <dbReference type="EMBL" id="MCX7569566.1"/>
    </source>
</evidence>
<dbReference type="Proteomes" id="UP001208017">
    <property type="component" value="Unassembled WGS sequence"/>
</dbReference>
<comment type="similarity">
    <text evidence="2 13">Belongs to the SUA5 family.</text>
</comment>
<keyword evidence="8 13" id="KW-0548">Nucleotidyltransferase</keyword>
<evidence type="ECO:0000259" key="14">
    <source>
        <dbReference type="PROSITE" id="PS51163"/>
    </source>
</evidence>
<keyword evidence="10 13" id="KW-0067">ATP-binding</keyword>
<evidence type="ECO:0000256" key="7">
    <source>
        <dbReference type="ARBA" id="ARBA00022694"/>
    </source>
</evidence>
<dbReference type="Gene3D" id="3.90.870.10">
    <property type="entry name" value="DHBP synthase"/>
    <property type="match status" value="1"/>
</dbReference>
<evidence type="ECO:0000256" key="4">
    <source>
        <dbReference type="ARBA" id="ARBA00015492"/>
    </source>
</evidence>
<evidence type="ECO:0000256" key="5">
    <source>
        <dbReference type="ARBA" id="ARBA00022490"/>
    </source>
</evidence>
<feature type="domain" description="YrdC-like" evidence="14">
    <location>
        <begin position="11"/>
        <end position="197"/>
    </location>
</feature>
<keyword evidence="9 13" id="KW-0547">Nucleotide-binding</keyword>
<dbReference type="Pfam" id="PF03481">
    <property type="entry name" value="Sua5_C"/>
    <property type="match status" value="1"/>
</dbReference>
<dbReference type="EMBL" id="JAPMLT010000002">
    <property type="protein sequence ID" value="MCX7569566.1"/>
    <property type="molecule type" value="Genomic_DNA"/>
</dbReference>
<evidence type="ECO:0000256" key="1">
    <source>
        <dbReference type="ARBA" id="ARBA00004496"/>
    </source>
</evidence>
<evidence type="ECO:0000256" key="2">
    <source>
        <dbReference type="ARBA" id="ARBA00007663"/>
    </source>
</evidence>
<dbReference type="PANTHER" id="PTHR17490:SF16">
    <property type="entry name" value="THREONYLCARBAMOYL-AMP SYNTHASE"/>
    <property type="match status" value="1"/>
</dbReference>
<dbReference type="RefSeq" id="WP_267150803.1">
    <property type="nucleotide sequence ID" value="NZ_JAPMLT010000002.1"/>
</dbReference>
<dbReference type="PANTHER" id="PTHR17490">
    <property type="entry name" value="SUA5"/>
    <property type="match status" value="1"/>
</dbReference>